<name>A0ACB9CP35_ARCLA</name>
<reference evidence="1 2" key="2">
    <citation type="journal article" date="2022" name="Mol. Ecol. Resour.">
        <title>The genomes of chicory, endive, great burdock and yacon provide insights into Asteraceae paleo-polyploidization history and plant inulin production.</title>
        <authorList>
            <person name="Fan W."/>
            <person name="Wang S."/>
            <person name="Wang H."/>
            <person name="Wang A."/>
            <person name="Jiang F."/>
            <person name="Liu H."/>
            <person name="Zhao H."/>
            <person name="Xu D."/>
            <person name="Zhang Y."/>
        </authorList>
    </citation>
    <scope>NUCLEOTIDE SEQUENCE [LARGE SCALE GENOMIC DNA]</scope>
    <source>
        <strain evidence="2">cv. Niubang</strain>
    </source>
</reference>
<reference evidence="2" key="1">
    <citation type="journal article" date="2022" name="Mol. Ecol. Resour.">
        <title>The genomes of chicory, endive, great burdock and yacon provide insights into Asteraceae palaeo-polyploidization history and plant inulin production.</title>
        <authorList>
            <person name="Fan W."/>
            <person name="Wang S."/>
            <person name="Wang H."/>
            <person name="Wang A."/>
            <person name="Jiang F."/>
            <person name="Liu H."/>
            <person name="Zhao H."/>
            <person name="Xu D."/>
            <person name="Zhang Y."/>
        </authorList>
    </citation>
    <scope>NUCLEOTIDE SEQUENCE [LARGE SCALE GENOMIC DNA]</scope>
    <source>
        <strain evidence="2">cv. Niubang</strain>
    </source>
</reference>
<evidence type="ECO:0000313" key="1">
    <source>
        <dbReference type="EMBL" id="KAI3736079.1"/>
    </source>
</evidence>
<evidence type="ECO:0000313" key="2">
    <source>
        <dbReference type="Proteomes" id="UP001055879"/>
    </source>
</evidence>
<sequence>MLFETPSVVFISQLLPPIFCDQGFSQLPLHILDQFVPVTKMASDASIQMIDDDDDFDWEAAVREIDVACDEATNKQSSTAATTSAAPFGSSNLQMGSGPKTENNKPSSSRQSTLDRFIGFTGSKSANQDAIHDAQDKVECDDERVSSVRIDHEAAKTWIYPGVHNNGDDVGEMIIWQKLLEALRVWNDQTFQELIWKAKAAADLEGKENVPVREYQVSITRTALFSNTLVSLPTGLGKTLIAAVVMYNYFRWFPEGKIVFAAPSRPLVMQQIEACHNIVGIPQEWTVYMTGQTMPATRADLWKAKRIFFVTPQVLEKDIQSGKSLESDSVGSCVMKQLVCLVIDEAHRASGNYSYCVAVRELMAVSVQLRILALTATPGSNHQTVQQVIDNLQISSLEHRSESDPDVSPYVHERKIELIQVAMGKDAVEANSLLMDVIRPLAARLSSMGVLPKRDIQALSPRDFLISREDFRKAPPHNLPDYKRGEIEGIYGALITLSHIRKLLSAHGIGPACEMLEEKLKQGYLLVDLILKKWFSQHAMAHIRVGVMFVPQAATTIIGKCLLFSAHILCNEWCGYVKGVSFGSLARLLRSNEALDKAKRIMKQSLSHGALSPKFTKMIEVLIEHFSMSHDLFFLSGLL</sequence>
<accession>A0ACB9CP35</accession>
<comment type="caution">
    <text evidence="1">The sequence shown here is derived from an EMBL/GenBank/DDBJ whole genome shotgun (WGS) entry which is preliminary data.</text>
</comment>
<organism evidence="1 2">
    <name type="scientific">Arctium lappa</name>
    <name type="common">Greater burdock</name>
    <name type="synonym">Lappa major</name>
    <dbReference type="NCBI Taxonomy" id="4217"/>
    <lineage>
        <taxon>Eukaryota</taxon>
        <taxon>Viridiplantae</taxon>
        <taxon>Streptophyta</taxon>
        <taxon>Embryophyta</taxon>
        <taxon>Tracheophyta</taxon>
        <taxon>Spermatophyta</taxon>
        <taxon>Magnoliopsida</taxon>
        <taxon>eudicotyledons</taxon>
        <taxon>Gunneridae</taxon>
        <taxon>Pentapetalae</taxon>
        <taxon>asterids</taxon>
        <taxon>campanulids</taxon>
        <taxon>Asterales</taxon>
        <taxon>Asteraceae</taxon>
        <taxon>Carduoideae</taxon>
        <taxon>Cardueae</taxon>
        <taxon>Arctiinae</taxon>
        <taxon>Arctium</taxon>
    </lineage>
</organism>
<proteinExistence type="predicted"/>
<dbReference type="Proteomes" id="UP001055879">
    <property type="component" value="Linkage Group LG04"/>
</dbReference>
<dbReference type="EMBL" id="CM042050">
    <property type="protein sequence ID" value="KAI3736079.1"/>
    <property type="molecule type" value="Genomic_DNA"/>
</dbReference>
<protein>
    <submittedName>
        <fullName evidence="1">Uncharacterized protein</fullName>
    </submittedName>
</protein>
<gene>
    <name evidence="1" type="ORF">L6452_15611</name>
</gene>
<keyword evidence="2" id="KW-1185">Reference proteome</keyword>